<sequence>MSEFNNKEEGTDKKKNQFTILKDDATDGHGGYGVGSISLENMTPVIIDPNKEEAFVDMGALHARSAVEKRIRFSTDRSQVENGKLYWIVWITVDYRGGNPCYYGVAGSEVVVDREIRRGYKLLPEHVNHMDKSLKGRFAVDHMDDKSKQILSDYLRNFKAELWENTNQELKDSLEIK</sequence>
<feature type="region of interest" description="Disordered" evidence="1">
    <location>
        <begin position="1"/>
        <end position="20"/>
    </location>
</feature>
<reference evidence="3" key="1">
    <citation type="journal article" date="2019" name="Int. J. Syst. Evol. Microbiol.">
        <title>The Global Catalogue of Microorganisms (GCM) 10K type strain sequencing project: providing services to taxonomists for standard genome sequencing and annotation.</title>
        <authorList>
            <consortium name="The Broad Institute Genomics Platform"/>
            <consortium name="The Broad Institute Genome Sequencing Center for Infectious Disease"/>
            <person name="Wu L."/>
            <person name="Ma J."/>
        </authorList>
    </citation>
    <scope>NUCLEOTIDE SEQUENCE [LARGE SCALE GENOMIC DNA]</scope>
    <source>
        <strain evidence="3">CGMCC 4.1621</strain>
    </source>
</reference>
<dbReference type="Proteomes" id="UP001596410">
    <property type="component" value="Unassembled WGS sequence"/>
</dbReference>
<proteinExistence type="predicted"/>
<name>A0ABW2EIX6_9BACI</name>
<dbReference type="InterPro" id="IPR014852">
    <property type="entry name" value="YwhD"/>
</dbReference>
<gene>
    <name evidence="2" type="ORF">ACFQIC_10535</name>
</gene>
<protein>
    <submittedName>
        <fullName evidence="2">YwhD family protein</fullName>
    </submittedName>
</protein>
<comment type="caution">
    <text evidence="2">The sequence shown here is derived from an EMBL/GenBank/DDBJ whole genome shotgun (WGS) entry which is preliminary data.</text>
</comment>
<dbReference type="Pfam" id="PF08741">
    <property type="entry name" value="YwhD"/>
    <property type="match status" value="1"/>
</dbReference>
<evidence type="ECO:0000313" key="2">
    <source>
        <dbReference type="EMBL" id="MFC7062295.1"/>
    </source>
</evidence>
<evidence type="ECO:0000256" key="1">
    <source>
        <dbReference type="SAM" id="MobiDB-lite"/>
    </source>
</evidence>
<dbReference type="RefSeq" id="WP_204708225.1">
    <property type="nucleotide sequence ID" value="NZ_JBHSZV010000025.1"/>
</dbReference>
<evidence type="ECO:0000313" key="3">
    <source>
        <dbReference type="Proteomes" id="UP001596410"/>
    </source>
</evidence>
<accession>A0ABW2EIX6</accession>
<organism evidence="2 3">
    <name type="scientific">Halobacillus seohaensis</name>
    <dbReference type="NCBI Taxonomy" id="447421"/>
    <lineage>
        <taxon>Bacteria</taxon>
        <taxon>Bacillati</taxon>
        <taxon>Bacillota</taxon>
        <taxon>Bacilli</taxon>
        <taxon>Bacillales</taxon>
        <taxon>Bacillaceae</taxon>
        <taxon>Halobacillus</taxon>
    </lineage>
</organism>
<dbReference type="EMBL" id="JBHSZV010000025">
    <property type="protein sequence ID" value="MFC7062295.1"/>
    <property type="molecule type" value="Genomic_DNA"/>
</dbReference>
<keyword evidence="3" id="KW-1185">Reference proteome</keyword>